<evidence type="ECO:0000313" key="1">
    <source>
        <dbReference type="EMBL" id="KAJ8014383.1"/>
    </source>
</evidence>
<gene>
    <name evidence="1" type="ORF">DPEC_G00039650</name>
</gene>
<protein>
    <submittedName>
        <fullName evidence="1">Uncharacterized protein</fullName>
    </submittedName>
</protein>
<accession>A0ACC2HEE4</accession>
<comment type="caution">
    <text evidence="1">The sequence shown here is derived from an EMBL/GenBank/DDBJ whole genome shotgun (WGS) entry which is preliminary data.</text>
</comment>
<organism evidence="1 2">
    <name type="scientific">Dallia pectoralis</name>
    <name type="common">Alaska blackfish</name>
    <dbReference type="NCBI Taxonomy" id="75939"/>
    <lineage>
        <taxon>Eukaryota</taxon>
        <taxon>Metazoa</taxon>
        <taxon>Chordata</taxon>
        <taxon>Craniata</taxon>
        <taxon>Vertebrata</taxon>
        <taxon>Euteleostomi</taxon>
        <taxon>Actinopterygii</taxon>
        <taxon>Neopterygii</taxon>
        <taxon>Teleostei</taxon>
        <taxon>Protacanthopterygii</taxon>
        <taxon>Esociformes</taxon>
        <taxon>Umbridae</taxon>
        <taxon>Dallia</taxon>
    </lineage>
</organism>
<dbReference type="Proteomes" id="UP001157502">
    <property type="component" value="Chromosome 3"/>
</dbReference>
<keyword evidence="2" id="KW-1185">Reference proteome</keyword>
<sequence>MALDTSRPVESLNAVEGQRRRLTNRPFEQAVKPAQSMRGTGECRYCGTQHRRGQDQCRSCGTPNHFAKVCMKRGQNSRQQHTIDAPSEEDQDGEGGNLGQIYTTMSIGAVNTQGKKWFVNLPLQNGPQRCQLDSGATCNVMSIKDKMRLSPRTALQPSRTRLKLYNSVWMNSMGLYSPQCVIRGERHKLDFEIVQSSQRPLLLGSTCKDLGLMRFTISEELNSVEHMEPLNRALKRSHYLIPTLDDVLYKLPKARIFTLVDARDAFLQCRLDEESSLMTTFWTPWGRKRWLKLPFGVSVAPELYQRKQHELLVGLKGIEPIADDILIVGCGDTEEQATRDHDANLTALMDRCREIVSMDLFNHAGKDFLLVVDHYSDFWEVDLLPDLSAETTILRCKAQFARHGIPDRVISDCGCQFACGAFRTFANEWCFEHVTSSPRHPKANGKAESAVKIVKNLCRRAAFAGEDPWKAILHWRNTPTEGLYCSPAQRLMSRRLRTHLPVTDQLLIPRVINEIPDKLCMKRQMAKLSYDRSAKDLPELNIGQPIRMKPLPGDRTGRWRKGVCLQQAGPRSYVVNVEGTTYRRNRVDLRPAERVPHLSSGHLEHAPERPGDAHATEEGSASEDSREETGISHGGAPHSPQTICAPHQAEQGQAYSRSGRLIKPRDRLNL</sequence>
<evidence type="ECO:0000313" key="2">
    <source>
        <dbReference type="Proteomes" id="UP001157502"/>
    </source>
</evidence>
<reference evidence="1" key="1">
    <citation type="submission" date="2021-05" db="EMBL/GenBank/DDBJ databases">
        <authorList>
            <person name="Pan Q."/>
            <person name="Jouanno E."/>
            <person name="Zahm M."/>
            <person name="Klopp C."/>
            <person name="Cabau C."/>
            <person name="Louis A."/>
            <person name="Berthelot C."/>
            <person name="Parey E."/>
            <person name="Roest Crollius H."/>
            <person name="Montfort J."/>
            <person name="Robinson-Rechavi M."/>
            <person name="Bouchez O."/>
            <person name="Lampietro C."/>
            <person name="Lopez Roques C."/>
            <person name="Donnadieu C."/>
            <person name="Postlethwait J."/>
            <person name="Bobe J."/>
            <person name="Dillon D."/>
            <person name="Chandos A."/>
            <person name="von Hippel F."/>
            <person name="Guiguen Y."/>
        </authorList>
    </citation>
    <scope>NUCLEOTIDE SEQUENCE</scope>
    <source>
        <strain evidence="1">YG-Jan2019</strain>
    </source>
</reference>
<proteinExistence type="predicted"/>
<dbReference type="EMBL" id="CM055730">
    <property type="protein sequence ID" value="KAJ8014383.1"/>
    <property type="molecule type" value="Genomic_DNA"/>
</dbReference>
<name>A0ACC2HEE4_DALPE</name>